<sequence length="405" mass="42027">MIGTSAVGGAFVRRARSLRAAARAVPCLWVLGVICWELLTPHHTEVVPLIAAAPAIACASGGRRGCVLLLGGAGLLFALAPATALEPDGEVTEPHAPLVTCCAIVGVALGGYLTAGRKVRLVRELEELRAVAAAAQDVVLRPLPARLDGIELAGGHLSASRGAAVGGDLYEALATPYGVRVVIGDVRGHGLAAIGTVAAVLGSFREAAHEEPRLTGVLRRLDRALERHLRAPADGECPLDSHVDEEFVTVLLLEVGRDGEVTTLNCGHPWPHRLREQPVGPALARQTAPGEVLPPLGLFPLPAELPTVRWGSLGTGDTLVLHTDGAEDARDAHGTFFPLRRALSEAAGAGPLVPAAVVAGVRSALLRHTGGRLADDVALLALRYDHCPLSSPTALTRPAADAHRA</sequence>
<organism evidence="4">
    <name type="scientific">Streptomyces iranensis</name>
    <dbReference type="NCBI Taxonomy" id="576784"/>
    <lineage>
        <taxon>Bacteria</taxon>
        <taxon>Bacillati</taxon>
        <taxon>Actinomycetota</taxon>
        <taxon>Actinomycetes</taxon>
        <taxon>Kitasatosporales</taxon>
        <taxon>Streptomycetaceae</taxon>
        <taxon>Streptomyces</taxon>
        <taxon>Streptomyces violaceusniger group</taxon>
    </lineage>
</organism>
<keyword evidence="2" id="KW-0472">Membrane</keyword>
<evidence type="ECO:0000256" key="2">
    <source>
        <dbReference type="SAM" id="Phobius"/>
    </source>
</evidence>
<dbReference type="EMBL" id="JAGGLR010000005">
    <property type="protein sequence ID" value="MBP2061427.1"/>
    <property type="molecule type" value="Genomic_DNA"/>
</dbReference>
<protein>
    <submittedName>
        <fullName evidence="4">Protein serine/threonine phosphatase</fullName>
    </submittedName>
    <submittedName>
        <fullName evidence="5">Serine phosphatase RsbU (Regulator of sigma subunit)</fullName>
    </submittedName>
</protein>
<feature type="domain" description="PPM-type phosphatase" evidence="3">
    <location>
        <begin position="147"/>
        <end position="384"/>
    </location>
</feature>
<dbReference type="SMART" id="SM00331">
    <property type="entry name" value="PP2C_SIG"/>
    <property type="match status" value="1"/>
</dbReference>
<dbReference type="PANTHER" id="PTHR43156:SF2">
    <property type="entry name" value="STAGE II SPORULATION PROTEIN E"/>
    <property type="match status" value="1"/>
</dbReference>
<keyword evidence="2" id="KW-1133">Transmembrane helix</keyword>
<feature type="transmembrane region" description="Helical" evidence="2">
    <location>
        <begin position="96"/>
        <end position="115"/>
    </location>
</feature>
<keyword evidence="1" id="KW-0378">Hydrolase</keyword>
<proteinExistence type="predicted"/>
<dbReference type="RefSeq" id="WP_044568679.1">
    <property type="nucleotide sequence ID" value="NZ_BAABDR010000012.1"/>
</dbReference>
<evidence type="ECO:0000256" key="1">
    <source>
        <dbReference type="ARBA" id="ARBA00022801"/>
    </source>
</evidence>
<dbReference type="EMBL" id="LK022848">
    <property type="protein sequence ID" value="CDR05279.1"/>
    <property type="molecule type" value="Genomic_DNA"/>
</dbReference>
<evidence type="ECO:0000313" key="5">
    <source>
        <dbReference type="EMBL" id="MBP2061427.1"/>
    </source>
</evidence>
<dbReference type="InterPro" id="IPR052016">
    <property type="entry name" value="Bact_Sigma-Reg"/>
</dbReference>
<dbReference type="PANTHER" id="PTHR43156">
    <property type="entry name" value="STAGE II SPORULATION PROTEIN E-RELATED"/>
    <property type="match status" value="1"/>
</dbReference>
<dbReference type="AlphaFoldDB" id="A0A060ZHN3"/>
<dbReference type="Proteomes" id="UP000756710">
    <property type="component" value="Unassembled WGS sequence"/>
</dbReference>
<dbReference type="Pfam" id="PF07228">
    <property type="entry name" value="SpoIIE"/>
    <property type="match status" value="1"/>
</dbReference>
<evidence type="ECO:0000313" key="4">
    <source>
        <dbReference type="EMBL" id="CDR05279.1"/>
    </source>
</evidence>
<keyword evidence="6" id="KW-1185">Reference proteome</keyword>
<dbReference type="InterPro" id="IPR001932">
    <property type="entry name" value="PPM-type_phosphatase-like_dom"/>
</dbReference>
<evidence type="ECO:0000313" key="6">
    <source>
        <dbReference type="Proteomes" id="UP000756710"/>
    </source>
</evidence>
<feature type="transmembrane region" description="Helical" evidence="2">
    <location>
        <begin position="67"/>
        <end position="84"/>
    </location>
</feature>
<dbReference type="HOGENOM" id="CLU_045535_1_0_11"/>
<evidence type="ECO:0000259" key="3">
    <source>
        <dbReference type="SMART" id="SM00331"/>
    </source>
</evidence>
<dbReference type="Gene3D" id="3.60.40.10">
    <property type="entry name" value="PPM-type phosphatase domain"/>
    <property type="match status" value="1"/>
</dbReference>
<reference evidence="4" key="1">
    <citation type="submission" date="2014-05" db="EMBL/GenBank/DDBJ databases">
        <authorList>
            <person name="Horn Fabian"/>
        </authorList>
    </citation>
    <scope>NUCLEOTIDE SEQUENCE</scope>
</reference>
<name>A0A060ZHN3_9ACTN</name>
<dbReference type="InterPro" id="IPR036457">
    <property type="entry name" value="PPM-type-like_dom_sf"/>
</dbReference>
<accession>A0A060ZHN3</accession>
<gene>
    <name evidence="5" type="ORF">J2Z30_002435</name>
    <name evidence="4" type="ORF">SIRAN2243</name>
</gene>
<reference evidence="5 6" key="2">
    <citation type="submission" date="2021-03" db="EMBL/GenBank/DDBJ databases">
        <title>Genomic Encyclopedia of Type Strains, Phase IV (KMG-IV): sequencing the most valuable type-strain genomes for metagenomic binning, comparative biology and taxonomic classification.</title>
        <authorList>
            <person name="Goeker M."/>
        </authorList>
    </citation>
    <scope>NUCLEOTIDE SEQUENCE [LARGE SCALE GENOMIC DNA]</scope>
    <source>
        <strain evidence="5 6">DSM 41954</strain>
    </source>
</reference>
<dbReference type="GO" id="GO:0016791">
    <property type="term" value="F:phosphatase activity"/>
    <property type="evidence" value="ECO:0007669"/>
    <property type="project" value="TreeGrafter"/>
</dbReference>
<keyword evidence="2" id="KW-0812">Transmembrane</keyword>